<dbReference type="GO" id="GO:0008061">
    <property type="term" value="F:chitin binding"/>
    <property type="evidence" value="ECO:0007669"/>
    <property type="project" value="UniProtKB-KW"/>
</dbReference>
<keyword evidence="4" id="KW-0732">Signal</keyword>
<feature type="compositionally biased region" description="Low complexity" evidence="3">
    <location>
        <begin position="117"/>
        <end position="130"/>
    </location>
</feature>
<dbReference type="EMBL" id="MUNK01000057">
    <property type="protein sequence ID" value="OTA34575.1"/>
    <property type="molecule type" value="Genomic_DNA"/>
</dbReference>
<name>A0A1Z5TEX1_HORWE</name>
<dbReference type="AlphaFoldDB" id="A0A1Z5TEX1"/>
<dbReference type="Proteomes" id="UP000194280">
    <property type="component" value="Unassembled WGS sequence"/>
</dbReference>
<feature type="region of interest" description="Disordered" evidence="3">
    <location>
        <begin position="288"/>
        <end position="319"/>
    </location>
</feature>
<proteinExistence type="predicted"/>
<dbReference type="InParanoid" id="A0A1Z5TEX1"/>
<keyword evidence="7" id="KW-1185">Reference proteome</keyword>
<gene>
    <name evidence="6" type="ORF">BTJ68_06693</name>
</gene>
<feature type="signal peptide" evidence="4">
    <location>
        <begin position="1"/>
        <end position="18"/>
    </location>
</feature>
<evidence type="ECO:0000259" key="5">
    <source>
        <dbReference type="PROSITE" id="PS51782"/>
    </source>
</evidence>
<dbReference type="InterPro" id="IPR052210">
    <property type="entry name" value="LysM1-like"/>
</dbReference>
<feature type="region of interest" description="Disordered" evidence="3">
    <location>
        <begin position="113"/>
        <end position="133"/>
    </location>
</feature>
<dbReference type="InterPro" id="IPR018392">
    <property type="entry name" value="LysM"/>
</dbReference>
<dbReference type="CDD" id="cd00118">
    <property type="entry name" value="LysM"/>
    <property type="match status" value="1"/>
</dbReference>
<dbReference type="Pfam" id="PF01476">
    <property type="entry name" value="LysM"/>
    <property type="match status" value="1"/>
</dbReference>
<feature type="domain" description="LysM" evidence="5">
    <location>
        <begin position="350"/>
        <end position="397"/>
    </location>
</feature>
<evidence type="ECO:0000313" key="7">
    <source>
        <dbReference type="Proteomes" id="UP000194280"/>
    </source>
</evidence>
<dbReference type="STRING" id="1157616.A0A1Z5TEX1"/>
<dbReference type="PANTHER" id="PTHR34997">
    <property type="entry name" value="AM15"/>
    <property type="match status" value="1"/>
</dbReference>
<comment type="caution">
    <text evidence="6">The sequence shown here is derived from an EMBL/GenBank/DDBJ whole genome shotgun (WGS) entry which is preliminary data.</text>
</comment>
<protein>
    <recommendedName>
        <fullName evidence="5">LysM domain-containing protein</fullName>
    </recommendedName>
</protein>
<feature type="chain" id="PRO_5013165312" description="LysM domain-containing protein" evidence="4">
    <location>
        <begin position="19"/>
        <end position="646"/>
    </location>
</feature>
<dbReference type="PANTHER" id="PTHR34997:SF1">
    <property type="entry name" value="PEPTIDOGLYCAN-BINDING LYSIN DOMAIN"/>
    <property type="match status" value="1"/>
</dbReference>
<evidence type="ECO:0000313" key="6">
    <source>
        <dbReference type="EMBL" id="OTA34575.1"/>
    </source>
</evidence>
<dbReference type="VEuPathDB" id="FungiDB:BTJ68_06693"/>
<organism evidence="6 7">
    <name type="scientific">Hortaea werneckii EXF-2000</name>
    <dbReference type="NCBI Taxonomy" id="1157616"/>
    <lineage>
        <taxon>Eukaryota</taxon>
        <taxon>Fungi</taxon>
        <taxon>Dikarya</taxon>
        <taxon>Ascomycota</taxon>
        <taxon>Pezizomycotina</taxon>
        <taxon>Dothideomycetes</taxon>
        <taxon>Dothideomycetidae</taxon>
        <taxon>Mycosphaerellales</taxon>
        <taxon>Teratosphaeriaceae</taxon>
        <taxon>Hortaea</taxon>
    </lineage>
</organism>
<evidence type="ECO:0000256" key="4">
    <source>
        <dbReference type="SAM" id="SignalP"/>
    </source>
</evidence>
<evidence type="ECO:0000256" key="3">
    <source>
        <dbReference type="SAM" id="MobiDB-lite"/>
    </source>
</evidence>
<dbReference type="PROSITE" id="PS51782">
    <property type="entry name" value="LYSM"/>
    <property type="match status" value="1"/>
</dbReference>
<keyword evidence="1" id="KW-0147">Chitin-binding</keyword>
<dbReference type="InterPro" id="IPR036779">
    <property type="entry name" value="LysM_dom_sf"/>
</dbReference>
<dbReference type="SUPFAM" id="SSF54106">
    <property type="entry name" value="LysM domain"/>
    <property type="match status" value="1"/>
</dbReference>
<dbReference type="Gene3D" id="3.10.350.10">
    <property type="entry name" value="LysM domain"/>
    <property type="match status" value="1"/>
</dbReference>
<accession>A0A1Z5TEX1</accession>
<evidence type="ECO:0000256" key="1">
    <source>
        <dbReference type="ARBA" id="ARBA00022669"/>
    </source>
</evidence>
<dbReference type="OrthoDB" id="1193027at2759"/>
<reference evidence="6 7" key="1">
    <citation type="submission" date="2017-01" db="EMBL/GenBank/DDBJ databases">
        <title>The recent genome duplication of the halophilic yeast Hortaea werneckii: insights from long-read sequencing.</title>
        <authorList>
            <person name="Sinha S."/>
            <person name="Flibotte S."/>
            <person name="Neira M."/>
            <person name="Lenassi M."/>
            <person name="Gostincar C."/>
            <person name="Stajich J.E."/>
            <person name="Nislow C.E."/>
        </authorList>
    </citation>
    <scope>NUCLEOTIDE SEQUENCE [LARGE SCALE GENOMIC DNA]</scope>
    <source>
        <strain evidence="6 7">EXF-2000</strain>
    </source>
</reference>
<keyword evidence="2" id="KW-0843">Virulence</keyword>
<evidence type="ECO:0000256" key="2">
    <source>
        <dbReference type="ARBA" id="ARBA00023026"/>
    </source>
</evidence>
<sequence>MSLHGLAYTVLLAVPAFAVPRPNAHRSLSARQLTETSLPVITQTSTETSAYTRPTCTKTVYYNSDDTCDDMATPFQFQLGIAEGCLSAKSQHCKDLLSIYRICLSPADNLPDTAVASSTTSSRGSSTSDSVFATMTPSPNASVVVNFETRTSWTTTTTQTTVYYMVGEGTSTSLQSVVVDYTSTEEVTPTISSSSLASSTEASTTAATSSFSALSAEDVAPAATSSSLTSSTAESTSIAISSSSASSKAEATSTATSSSLALSTEEATPAAISSTLASSTISLTSTSAEPAVSNVSTSSSASPAPTTTSSPVSTVTPSSVTDALTQRASTCGTAQPHAATQAGIVSDCTQWYIAQSGDYCYSVAERFGISVDTFMEWNPAVDPPTCPSMLAGFAYCVATCDNPQVSSVAPTLTPASTASASSATATGNGLDTYTTFTGNGTVGAGWPEMSEWVDFDYMFAANRANMQASCAAWNVPNDSDEEIADLKTAILDLASSTGVDARFILAIVMQESTGCVRVITTQYSHFNPGLMQSHNGTGSCNTNMAAIGLPGVETEGSVQTPCPYSEIHQMIEDGTAGTSSGDGLQQLLAAQTNTDVSRFYRTARAYNGGSVDPSGDLGRGCCTLCYASDIANRLTGWVDAPHTCNL</sequence>